<dbReference type="Pfam" id="PF09827">
    <property type="entry name" value="CRISPR_Cas2"/>
    <property type="match status" value="1"/>
</dbReference>
<keyword evidence="6" id="KW-0460">Magnesium</keyword>
<proteinExistence type="inferred from homology"/>
<evidence type="ECO:0000313" key="8">
    <source>
        <dbReference type="EMBL" id="VFU18972.1"/>
    </source>
</evidence>
<dbReference type="AlphaFoldDB" id="A0A485M5V7"/>
<dbReference type="GO" id="GO:0051607">
    <property type="term" value="P:defense response to virus"/>
    <property type="evidence" value="ECO:0007669"/>
    <property type="project" value="UniProtKB-KW"/>
</dbReference>
<dbReference type="GO" id="GO:0004521">
    <property type="term" value="F:RNA endonuclease activity"/>
    <property type="evidence" value="ECO:0007669"/>
    <property type="project" value="InterPro"/>
</dbReference>
<organism evidence="8">
    <name type="scientific">anaerobic digester metagenome</name>
    <dbReference type="NCBI Taxonomy" id="1263854"/>
    <lineage>
        <taxon>unclassified sequences</taxon>
        <taxon>metagenomes</taxon>
        <taxon>ecological metagenomes</taxon>
    </lineage>
</organism>
<dbReference type="InterPro" id="IPR019199">
    <property type="entry name" value="Virulence_VapD/CRISPR_Cas2"/>
</dbReference>
<dbReference type="HAMAP" id="MF_01471">
    <property type="entry name" value="Cas2"/>
    <property type="match status" value="1"/>
</dbReference>
<reference evidence="8" key="1">
    <citation type="submission" date="2019-03" db="EMBL/GenBank/DDBJ databases">
        <authorList>
            <person name="Hao L."/>
        </authorList>
    </citation>
    <scope>NUCLEOTIDE SEQUENCE</scope>
</reference>
<dbReference type="GO" id="GO:0016787">
    <property type="term" value="F:hydrolase activity"/>
    <property type="evidence" value="ECO:0007669"/>
    <property type="project" value="UniProtKB-KW"/>
</dbReference>
<dbReference type="NCBIfam" id="TIGR01573">
    <property type="entry name" value="cas2"/>
    <property type="match status" value="1"/>
</dbReference>
<dbReference type="GO" id="GO:0043571">
    <property type="term" value="P:maintenance of CRISPR repeat elements"/>
    <property type="evidence" value="ECO:0007669"/>
    <property type="project" value="InterPro"/>
</dbReference>
<dbReference type="CDD" id="cd09725">
    <property type="entry name" value="Cas2_I_II_III"/>
    <property type="match status" value="1"/>
</dbReference>
<evidence type="ECO:0000256" key="5">
    <source>
        <dbReference type="ARBA" id="ARBA00022801"/>
    </source>
</evidence>
<keyword evidence="5 8" id="KW-0378">Hydrolase</keyword>
<dbReference type="PANTHER" id="PTHR34405:SF3">
    <property type="entry name" value="CRISPR-ASSOCIATED ENDORIBONUCLEASE CAS2 3"/>
    <property type="match status" value="1"/>
</dbReference>
<comment type="cofactor">
    <cofactor evidence="1">
        <name>Mg(2+)</name>
        <dbReference type="ChEBI" id="CHEBI:18420"/>
    </cofactor>
</comment>
<dbReference type="EC" id="3.1.-.-" evidence="8"/>
<accession>A0A485M5V7</accession>
<protein>
    <submittedName>
        <fullName evidence="8">CRISPR-associated endoribonuclease Cas2</fullName>
        <ecNumber evidence="8">3.1.-.-</ecNumber>
    </submittedName>
</protein>
<dbReference type="SUPFAM" id="SSF143430">
    <property type="entry name" value="TTP0101/SSO1404-like"/>
    <property type="match status" value="1"/>
</dbReference>
<evidence type="ECO:0000256" key="1">
    <source>
        <dbReference type="ARBA" id="ARBA00001946"/>
    </source>
</evidence>
<evidence type="ECO:0000256" key="3">
    <source>
        <dbReference type="ARBA" id="ARBA00022723"/>
    </source>
</evidence>
<dbReference type="PIRSF" id="PIRSF032582">
    <property type="entry name" value="Cas2"/>
    <property type="match status" value="1"/>
</dbReference>
<dbReference type="PANTHER" id="PTHR34405">
    <property type="entry name" value="CRISPR-ASSOCIATED ENDORIBONUCLEASE CAS2"/>
    <property type="match status" value="1"/>
</dbReference>
<evidence type="ECO:0000256" key="2">
    <source>
        <dbReference type="ARBA" id="ARBA00022722"/>
    </source>
</evidence>
<dbReference type="GO" id="GO:0046872">
    <property type="term" value="F:metal ion binding"/>
    <property type="evidence" value="ECO:0007669"/>
    <property type="project" value="UniProtKB-KW"/>
</dbReference>
<keyword evidence="7" id="KW-0051">Antiviral defense</keyword>
<keyword evidence="4" id="KW-0255">Endonuclease</keyword>
<sequence>MKIIVAYDISGPDRLRQVAKISEDYGVRVQKSIFELDVRAGTLREMKNRIEAVIDPEVDGVKYFLLCEKCAAYIPDIIGKGIFIDPDEEYHVY</sequence>
<dbReference type="EMBL" id="CAADRM010000162">
    <property type="protein sequence ID" value="VFU18972.1"/>
    <property type="molecule type" value="Genomic_DNA"/>
</dbReference>
<dbReference type="Gene3D" id="3.30.70.240">
    <property type="match status" value="1"/>
</dbReference>
<keyword evidence="3" id="KW-0479">Metal-binding</keyword>
<evidence type="ECO:0000256" key="6">
    <source>
        <dbReference type="ARBA" id="ARBA00022842"/>
    </source>
</evidence>
<evidence type="ECO:0000256" key="7">
    <source>
        <dbReference type="ARBA" id="ARBA00023118"/>
    </source>
</evidence>
<gene>
    <name evidence="8" type="primary">cas</name>
    <name evidence="8" type="ORF">SCFA_930012</name>
</gene>
<dbReference type="InterPro" id="IPR021127">
    <property type="entry name" value="CRISPR_associated_Cas2"/>
</dbReference>
<name>A0A485M5V7_9ZZZZ</name>
<evidence type="ECO:0000256" key="4">
    <source>
        <dbReference type="ARBA" id="ARBA00022759"/>
    </source>
</evidence>
<keyword evidence="2" id="KW-0540">Nuclease</keyword>